<dbReference type="NCBIfam" id="NF007967">
    <property type="entry name" value="PRK10691.1"/>
    <property type="match status" value="1"/>
</dbReference>
<evidence type="ECO:0000256" key="1">
    <source>
        <dbReference type="ARBA" id="ARBA00022723"/>
    </source>
</evidence>
<accession>A0A5A9W8A3</accession>
<proteinExistence type="predicted"/>
<keyword evidence="3" id="KW-0378">Hydrolase</keyword>
<dbReference type="Proteomes" id="UP000325302">
    <property type="component" value="Unassembled WGS sequence"/>
</dbReference>
<organism evidence="3 4">
    <name type="scientific">Nitrincola tapanii</name>
    <dbReference type="NCBI Taxonomy" id="1708751"/>
    <lineage>
        <taxon>Bacteria</taxon>
        <taxon>Pseudomonadati</taxon>
        <taxon>Pseudomonadota</taxon>
        <taxon>Gammaproteobacteria</taxon>
        <taxon>Oceanospirillales</taxon>
        <taxon>Oceanospirillaceae</taxon>
        <taxon>Nitrincola</taxon>
    </lineage>
</organism>
<protein>
    <submittedName>
        <fullName evidence="3">Fumarylacetoacetate hydrolase family protein</fullName>
    </submittedName>
</protein>
<feature type="domain" description="Fumarylacetoacetase-like C-terminal" evidence="2">
    <location>
        <begin position="18"/>
        <end position="217"/>
    </location>
</feature>
<dbReference type="EMBL" id="SMRS01000001">
    <property type="protein sequence ID" value="KAA0876385.1"/>
    <property type="molecule type" value="Genomic_DNA"/>
</dbReference>
<dbReference type="InterPro" id="IPR011234">
    <property type="entry name" value="Fumarylacetoacetase-like_C"/>
</dbReference>
<dbReference type="RefSeq" id="WP_149389634.1">
    <property type="nucleotide sequence ID" value="NZ_SMRS01000001.1"/>
</dbReference>
<comment type="caution">
    <text evidence="3">The sequence shown here is derived from an EMBL/GenBank/DDBJ whole genome shotgun (WGS) entry which is preliminary data.</text>
</comment>
<dbReference type="AlphaFoldDB" id="A0A5A9W8A3"/>
<dbReference type="PANTHER" id="PTHR11820">
    <property type="entry name" value="ACYLPYRUVASE"/>
    <property type="match status" value="1"/>
</dbReference>
<dbReference type="PANTHER" id="PTHR11820:SF7">
    <property type="entry name" value="ACYLPYRUVASE FAHD1, MITOCHONDRIAL"/>
    <property type="match status" value="1"/>
</dbReference>
<dbReference type="GO" id="GO:0046872">
    <property type="term" value="F:metal ion binding"/>
    <property type="evidence" value="ECO:0007669"/>
    <property type="project" value="UniProtKB-KW"/>
</dbReference>
<reference evidence="3 4" key="1">
    <citation type="submission" date="2019-03" db="EMBL/GenBank/DDBJ databases">
        <title>Nitrincola sp. nov. isolated from an Indian soda lake.</title>
        <authorList>
            <person name="Joshi A."/>
            <person name="Thite S.V."/>
            <person name="Joseph N."/>
            <person name="Dhotre D."/>
            <person name="Moorthy M."/>
            <person name="Shouche Y.S."/>
        </authorList>
    </citation>
    <scope>NUCLEOTIDE SEQUENCE [LARGE SCALE GENOMIC DNA]</scope>
    <source>
        <strain evidence="3 4">MEB193</strain>
    </source>
</reference>
<keyword evidence="4" id="KW-1185">Reference proteome</keyword>
<dbReference type="InterPro" id="IPR036663">
    <property type="entry name" value="Fumarylacetoacetase_C_sf"/>
</dbReference>
<name>A0A5A9W8A3_9GAMM</name>
<dbReference type="Gene3D" id="3.90.850.10">
    <property type="entry name" value="Fumarylacetoacetase-like, C-terminal domain"/>
    <property type="match status" value="1"/>
</dbReference>
<evidence type="ECO:0000313" key="4">
    <source>
        <dbReference type="Proteomes" id="UP000325302"/>
    </source>
</evidence>
<dbReference type="OrthoDB" id="9805307at2"/>
<dbReference type="Pfam" id="PF01557">
    <property type="entry name" value="FAA_hydrolase"/>
    <property type="match status" value="1"/>
</dbReference>
<dbReference type="GO" id="GO:0018773">
    <property type="term" value="F:acetylpyruvate hydrolase activity"/>
    <property type="evidence" value="ECO:0007669"/>
    <property type="project" value="TreeGrafter"/>
</dbReference>
<sequence>MFQHRNALGQPLALPVGKVVCVGRNYAEHARELNNPVPSEPLLFMKPASALVALDTPIQLPQGQGAVHYETELALLIGQPLVRAEPESCVAAIHSLGLALDLTLREVQDKLKAQGHPWEKAKGFDGACPISHWVAYQGEELHGLQLSLHINGELRQQGCSAQMLTAIPALLSYISHWFSLQPGDVILTGTPAGVGVLEPGDRLTLELEGLLVAEAQVAESTL</sequence>
<evidence type="ECO:0000259" key="2">
    <source>
        <dbReference type="Pfam" id="PF01557"/>
    </source>
</evidence>
<dbReference type="SUPFAM" id="SSF56529">
    <property type="entry name" value="FAH"/>
    <property type="match status" value="1"/>
</dbReference>
<gene>
    <name evidence="3" type="ORF">E1H14_01275</name>
</gene>
<keyword evidence="1" id="KW-0479">Metal-binding</keyword>
<evidence type="ECO:0000313" key="3">
    <source>
        <dbReference type="EMBL" id="KAA0876385.1"/>
    </source>
</evidence>